<sequence length="745" mass="84960">MNRDEIRFSVESAILRELGEQLVSSSEVALTELIKNSYDADATSCNVEWSDSRIVVKDTGHGMSLDDFKNKWMRIATGNKAGSPTSKVFGRTITGSKGIGRFATRFLGKTLLLITVYENKCGDRSKIVARFNWEKVDSQSSIDSLIISYRLYNRVEDSAGTTLVIKNLRHKFDYKKIKQIKDSTLSMVSPIDALLSDAPYDFKLKHSYKSKREVSSEESDKFNLNFIVPGDKTEKRKSEVDNIADDVLKSYLFRSYFYTNGNNLFMKVLHRDKGLCDEVKIPIKNLMGCDIYGQVNYFPSRKGMLRNGTINGNKARAWIRNSPSVAVYDKSFKVPPYGEIDDDWLSLNADSSRSERHWRSPFMKEHYEMSTEQRTSPKLNPMLALPETHQLVGGVFIEASNARITDDIKSLSPSTDRQGLVENEGFQQLNDICRFSIELVAYHDKKYSLDEEEERKKRDYERAQDEIDEVIDLIENTSTLSQEDKEALTSKYSSLRNDYDKLIDHERKTRENFVNMGLLGVVAGFMTHEFKSTLHLLEETLDRVKFLEANYPELSGHSQKLDESLSAFLAYTEYTESFIESINFSNEVYFRAFPQIQDVVNSFSKFRLERDIDIDMVDVDRDVYAPKMPVAVYKGIIHNLYTNALKALVSESKENKCIKISTLNRKNSHFIRVSDNGAGIPPGTRRLIWDPLYTTTSNENNPLGSGMGLGLPLVKQIIEKLGGRIELVSPENGFATTFEIELPVK</sequence>
<dbReference type="GO" id="GO:0004673">
    <property type="term" value="F:protein histidine kinase activity"/>
    <property type="evidence" value="ECO:0007669"/>
    <property type="project" value="UniProtKB-EC"/>
</dbReference>
<feature type="domain" description="Histidine kinase" evidence="10">
    <location>
        <begin position="525"/>
        <end position="745"/>
    </location>
</feature>
<dbReference type="KEGG" id="ilo:IL2607"/>
<dbReference type="Pfam" id="PF02518">
    <property type="entry name" value="HATPase_c"/>
    <property type="match status" value="1"/>
</dbReference>
<keyword evidence="3" id="KW-0597">Phosphoprotein</keyword>
<dbReference type="Pfam" id="PF13589">
    <property type="entry name" value="HATPase_c_3"/>
    <property type="match status" value="1"/>
</dbReference>
<evidence type="ECO:0000256" key="4">
    <source>
        <dbReference type="ARBA" id="ARBA00022679"/>
    </source>
</evidence>
<dbReference type="SMART" id="SM00387">
    <property type="entry name" value="HATPase_c"/>
    <property type="match status" value="1"/>
</dbReference>
<accession>Q5QZH0</accession>
<comment type="catalytic activity">
    <reaction evidence="1">
        <text>ATP + protein L-histidine = ADP + protein N-phospho-L-histidine.</text>
        <dbReference type="EC" id="2.7.13.3"/>
    </reaction>
</comment>
<dbReference type="PANTHER" id="PTHR43065">
    <property type="entry name" value="SENSOR HISTIDINE KINASE"/>
    <property type="match status" value="1"/>
</dbReference>
<evidence type="ECO:0000256" key="9">
    <source>
        <dbReference type="SAM" id="Coils"/>
    </source>
</evidence>
<evidence type="ECO:0000256" key="3">
    <source>
        <dbReference type="ARBA" id="ARBA00022553"/>
    </source>
</evidence>
<keyword evidence="12" id="KW-1185">Reference proteome</keyword>
<dbReference type="PANTHER" id="PTHR43065:SF10">
    <property type="entry name" value="PEROXIDE STRESS-ACTIVATED HISTIDINE KINASE MAK3"/>
    <property type="match status" value="1"/>
</dbReference>
<dbReference type="eggNOG" id="COG4191">
    <property type="taxonomic scope" value="Bacteria"/>
</dbReference>
<evidence type="ECO:0000259" key="10">
    <source>
        <dbReference type="PROSITE" id="PS50109"/>
    </source>
</evidence>
<proteinExistence type="predicted"/>
<evidence type="ECO:0000256" key="7">
    <source>
        <dbReference type="ARBA" id="ARBA00022840"/>
    </source>
</evidence>
<dbReference type="PROSITE" id="PS50109">
    <property type="entry name" value="HIS_KIN"/>
    <property type="match status" value="1"/>
</dbReference>
<dbReference type="CDD" id="cd00075">
    <property type="entry name" value="HATPase"/>
    <property type="match status" value="1"/>
</dbReference>
<protein>
    <recommendedName>
        <fullName evidence="2">histidine kinase</fullName>
        <ecNumber evidence="2">2.7.13.3</ecNumber>
    </recommendedName>
</protein>
<evidence type="ECO:0000256" key="6">
    <source>
        <dbReference type="ARBA" id="ARBA00022777"/>
    </source>
</evidence>
<evidence type="ECO:0000256" key="1">
    <source>
        <dbReference type="ARBA" id="ARBA00000085"/>
    </source>
</evidence>
<dbReference type="eggNOG" id="COG0323">
    <property type="taxonomic scope" value="Bacteria"/>
</dbReference>
<organism evidence="11 12">
    <name type="scientific">Idiomarina loihiensis (strain ATCC BAA-735 / DSM 15497 / L2-TR)</name>
    <dbReference type="NCBI Taxonomy" id="283942"/>
    <lineage>
        <taxon>Bacteria</taxon>
        <taxon>Pseudomonadati</taxon>
        <taxon>Pseudomonadota</taxon>
        <taxon>Gammaproteobacteria</taxon>
        <taxon>Alteromonadales</taxon>
        <taxon>Idiomarinaceae</taxon>
        <taxon>Idiomarina</taxon>
    </lineage>
</organism>
<dbReference type="AlphaFoldDB" id="Q5QZH0"/>
<dbReference type="EMBL" id="AE017340">
    <property type="protein sequence ID" value="AAV83439.1"/>
    <property type="molecule type" value="Genomic_DNA"/>
</dbReference>
<dbReference type="Gene3D" id="3.30.565.10">
    <property type="entry name" value="Histidine kinase-like ATPase, C-terminal domain"/>
    <property type="match status" value="2"/>
</dbReference>
<keyword evidence="5" id="KW-0547">Nucleotide-binding</keyword>
<dbReference type="OrthoDB" id="5096633at2"/>
<dbReference type="HOGENOM" id="CLU_012281_1_0_6"/>
<keyword evidence="4" id="KW-0808">Transferase</keyword>
<evidence type="ECO:0000313" key="11">
    <source>
        <dbReference type="EMBL" id="AAV83439.1"/>
    </source>
</evidence>
<keyword evidence="7" id="KW-0067">ATP-binding</keyword>
<dbReference type="InterPro" id="IPR004358">
    <property type="entry name" value="Sig_transdc_His_kin-like_C"/>
</dbReference>
<keyword evidence="6" id="KW-0418">Kinase</keyword>
<dbReference type="PRINTS" id="PR00344">
    <property type="entry name" value="BCTRLSENSOR"/>
</dbReference>
<dbReference type="SUPFAM" id="SSF55874">
    <property type="entry name" value="ATPase domain of HSP90 chaperone/DNA topoisomerase II/histidine kinase"/>
    <property type="match status" value="2"/>
</dbReference>
<dbReference type="EC" id="2.7.13.3" evidence="2"/>
<evidence type="ECO:0000256" key="5">
    <source>
        <dbReference type="ARBA" id="ARBA00022741"/>
    </source>
</evidence>
<dbReference type="GeneID" id="41337806"/>
<evidence type="ECO:0000256" key="8">
    <source>
        <dbReference type="ARBA" id="ARBA00023012"/>
    </source>
</evidence>
<evidence type="ECO:0000313" key="12">
    <source>
        <dbReference type="Proteomes" id="UP000001171"/>
    </source>
</evidence>
<name>Q5QZH0_IDILO</name>
<dbReference type="InterPro" id="IPR003594">
    <property type="entry name" value="HATPase_dom"/>
</dbReference>
<dbReference type="GO" id="GO:0000160">
    <property type="term" value="P:phosphorelay signal transduction system"/>
    <property type="evidence" value="ECO:0007669"/>
    <property type="project" value="UniProtKB-KW"/>
</dbReference>
<gene>
    <name evidence="11" type="ordered locus">IL2607</name>
</gene>
<dbReference type="InterPro" id="IPR036890">
    <property type="entry name" value="HATPase_C_sf"/>
</dbReference>
<feature type="coiled-coil region" evidence="9">
    <location>
        <begin position="446"/>
        <end position="480"/>
    </location>
</feature>
<dbReference type="Proteomes" id="UP000001171">
    <property type="component" value="Chromosome"/>
</dbReference>
<dbReference type="RefSeq" id="WP_011235830.1">
    <property type="nucleotide sequence ID" value="NC_006512.1"/>
</dbReference>
<dbReference type="GO" id="GO:0005524">
    <property type="term" value="F:ATP binding"/>
    <property type="evidence" value="ECO:0007669"/>
    <property type="project" value="UniProtKB-KW"/>
</dbReference>
<reference evidence="11 12" key="1">
    <citation type="journal article" date="2004" name="Proc. Natl. Acad. Sci. U.S.A.">
        <title>Genome sequence of the deep-sea gamma-proteobacterium Idiomarina loihiensis reveals amino acid fermentation as a source of carbon and energy.</title>
        <authorList>
            <person name="Hou S."/>
            <person name="Saw J.H."/>
            <person name="Lee K.S."/>
            <person name="Freitas T.A."/>
            <person name="Belisle C."/>
            <person name="Kawarabayasi Y."/>
            <person name="Donachie S.P."/>
            <person name="Pikina A."/>
            <person name="Galperin M.Y."/>
            <person name="Koonin E.V."/>
            <person name="Makarova K.S."/>
            <person name="Omelchenko M.V."/>
            <person name="Sorokin A."/>
            <person name="Wolf Y.I."/>
            <person name="Li Q.X."/>
            <person name="Keum Y.S."/>
            <person name="Campbell S."/>
            <person name="Denery J."/>
            <person name="Aizawa S."/>
            <person name="Shibata S."/>
            <person name="Malahoff A."/>
            <person name="Alam M."/>
        </authorList>
    </citation>
    <scope>NUCLEOTIDE SEQUENCE [LARGE SCALE GENOMIC DNA]</scope>
    <source>
        <strain evidence="12">ATCC BAA-735 / DSM 15497 / L2-TR</strain>
    </source>
</reference>
<keyword evidence="8" id="KW-0902">Two-component regulatory system</keyword>
<evidence type="ECO:0000256" key="2">
    <source>
        <dbReference type="ARBA" id="ARBA00012438"/>
    </source>
</evidence>
<dbReference type="InterPro" id="IPR005467">
    <property type="entry name" value="His_kinase_dom"/>
</dbReference>
<keyword evidence="9" id="KW-0175">Coiled coil</keyword>
<dbReference type="STRING" id="283942.IL2607"/>